<dbReference type="GO" id="GO:0016780">
    <property type="term" value="F:phosphotransferase activity, for other substituted phosphate groups"/>
    <property type="evidence" value="ECO:0007669"/>
    <property type="project" value="TreeGrafter"/>
</dbReference>
<dbReference type="PANTHER" id="PTHR30576:SF10">
    <property type="entry name" value="SLL5057 PROTEIN"/>
    <property type="match status" value="1"/>
</dbReference>
<gene>
    <name evidence="9" type="ORF">CUN49_04925</name>
</gene>
<dbReference type="InterPro" id="IPR017475">
    <property type="entry name" value="EPS_sugar_tfrase"/>
</dbReference>
<dbReference type="Pfam" id="PF02397">
    <property type="entry name" value="Bac_transf"/>
    <property type="match status" value="1"/>
</dbReference>
<evidence type="ECO:0000256" key="7">
    <source>
        <dbReference type="SAM" id="Phobius"/>
    </source>
</evidence>
<evidence type="ECO:0000259" key="8">
    <source>
        <dbReference type="Pfam" id="PF02397"/>
    </source>
</evidence>
<organism evidence="9 10">
    <name type="scientific">Candidatus Thermofonsia Clade 1 bacterium</name>
    <dbReference type="NCBI Taxonomy" id="2364210"/>
    <lineage>
        <taxon>Bacteria</taxon>
        <taxon>Bacillati</taxon>
        <taxon>Chloroflexota</taxon>
        <taxon>Candidatus Thermofontia</taxon>
        <taxon>Candidatus Thermofonsia Clade 1</taxon>
    </lineage>
</organism>
<dbReference type="AlphaFoldDB" id="A0A2M8PG74"/>
<evidence type="ECO:0000256" key="6">
    <source>
        <dbReference type="ARBA" id="ARBA00023136"/>
    </source>
</evidence>
<dbReference type="Pfam" id="PF13727">
    <property type="entry name" value="CoA_binding_3"/>
    <property type="match status" value="1"/>
</dbReference>
<dbReference type="Proteomes" id="UP000229681">
    <property type="component" value="Unassembled WGS sequence"/>
</dbReference>
<dbReference type="GO" id="GO:0016020">
    <property type="term" value="C:membrane"/>
    <property type="evidence" value="ECO:0007669"/>
    <property type="project" value="UniProtKB-SubCell"/>
</dbReference>
<evidence type="ECO:0000256" key="2">
    <source>
        <dbReference type="ARBA" id="ARBA00006464"/>
    </source>
</evidence>
<feature type="domain" description="Bacterial sugar transferase" evidence="8">
    <location>
        <begin position="269"/>
        <end position="454"/>
    </location>
</feature>
<keyword evidence="6 7" id="KW-0472">Membrane</keyword>
<protein>
    <submittedName>
        <fullName evidence="9">Sugar transferase</fullName>
    </submittedName>
</protein>
<evidence type="ECO:0000313" key="10">
    <source>
        <dbReference type="Proteomes" id="UP000229681"/>
    </source>
</evidence>
<keyword evidence="4 7" id="KW-0812">Transmembrane</keyword>
<evidence type="ECO:0000256" key="1">
    <source>
        <dbReference type="ARBA" id="ARBA00004141"/>
    </source>
</evidence>
<comment type="caution">
    <text evidence="9">The sequence shown here is derived from an EMBL/GenBank/DDBJ whole genome shotgun (WGS) entry which is preliminary data.</text>
</comment>
<dbReference type="Gene3D" id="3.40.50.720">
    <property type="entry name" value="NAD(P)-binding Rossmann-like Domain"/>
    <property type="match status" value="1"/>
</dbReference>
<feature type="transmembrane region" description="Helical" evidence="7">
    <location>
        <begin position="106"/>
        <end position="127"/>
    </location>
</feature>
<dbReference type="PANTHER" id="PTHR30576">
    <property type="entry name" value="COLANIC BIOSYNTHESIS UDP-GLUCOSE LIPID CARRIER TRANSFERASE"/>
    <property type="match status" value="1"/>
</dbReference>
<feature type="transmembrane region" description="Helical" evidence="7">
    <location>
        <begin position="50"/>
        <end position="68"/>
    </location>
</feature>
<evidence type="ECO:0000256" key="3">
    <source>
        <dbReference type="ARBA" id="ARBA00022679"/>
    </source>
</evidence>
<name>A0A2M8PG74_9CHLR</name>
<reference evidence="9 10" key="1">
    <citation type="submission" date="2017-11" db="EMBL/GenBank/DDBJ databases">
        <title>Evolution of Phototrophy in the Chloroflexi Phylum Driven by Horizontal Gene Transfer.</title>
        <authorList>
            <person name="Ward L.M."/>
            <person name="Hemp J."/>
            <person name="Shih P.M."/>
            <person name="Mcglynn S.E."/>
            <person name="Fischer W."/>
        </authorList>
    </citation>
    <scope>NUCLEOTIDE SEQUENCE [LARGE SCALE GENOMIC DNA]</scope>
    <source>
        <strain evidence="9">JP3_13</strain>
    </source>
</reference>
<dbReference type="EMBL" id="PGTM01000046">
    <property type="protein sequence ID" value="PJF36548.1"/>
    <property type="molecule type" value="Genomic_DNA"/>
</dbReference>
<feature type="transmembrane region" description="Helical" evidence="7">
    <location>
        <begin position="274"/>
        <end position="295"/>
    </location>
</feature>
<evidence type="ECO:0000256" key="5">
    <source>
        <dbReference type="ARBA" id="ARBA00022989"/>
    </source>
</evidence>
<dbReference type="InterPro" id="IPR003362">
    <property type="entry name" value="Bact_transf"/>
</dbReference>
<evidence type="ECO:0000313" key="9">
    <source>
        <dbReference type="EMBL" id="PJF36548.1"/>
    </source>
</evidence>
<feature type="transmembrane region" description="Helical" evidence="7">
    <location>
        <begin position="7"/>
        <end position="30"/>
    </location>
</feature>
<comment type="similarity">
    <text evidence="2">Belongs to the bacterial sugar transferase family.</text>
</comment>
<keyword evidence="5 7" id="KW-1133">Transmembrane helix</keyword>
<sequence length="460" mass="52306">MRRRSTTYTVLAILLDWLCTVIALATASTLRTTLPLGRVIQSDVIVPPSLIILAMTIWFAVFLALSVYDPRRLVRLSDEIRRVIAANFFALLVLAGVLYFSDREVSRLLVIYLAALETSLRVAWRLLAHLLLAKRRAQACRVLIVGSGELAERIVETLRSEARSDMQIVGFLDNGDSALGDVPRLGRLADAAQVAKQHAIGEVVITLPYREYEYLNALILELQRLPVQVRVAPNYLNLALYRATVEEFGGVPLINLRDPALNAYQRVVKRAFDLILGTLLLLLSAPLWAIIWLAIRLDSKGAAFFKQERIGENGKPFMMYKFRTMVEGAEKQPIVRYDEQGNPIHKIANDPRVTRVGHFLRRTSLDELPQLLNVLRGEMSLVGPRPEVAWMLDKYQAWQLKRFAVPQGMTGWWQINGRSDKPLHLHTEDDLYYIQNYSILLDLLILWRTIFVVLRGRGAF</sequence>
<proteinExistence type="inferred from homology"/>
<keyword evidence="3 9" id="KW-0808">Transferase</keyword>
<dbReference type="NCBIfam" id="TIGR03025">
    <property type="entry name" value="EPS_sugtrans"/>
    <property type="match status" value="1"/>
</dbReference>
<evidence type="ECO:0000256" key="4">
    <source>
        <dbReference type="ARBA" id="ARBA00022692"/>
    </source>
</evidence>
<feature type="transmembrane region" description="Helical" evidence="7">
    <location>
        <begin position="80"/>
        <end position="100"/>
    </location>
</feature>
<comment type="subcellular location">
    <subcellularLocation>
        <location evidence="1">Membrane</location>
        <topology evidence="1">Multi-pass membrane protein</topology>
    </subcellularLocation>
</comment>
<accession>A0A2M8PG74</accession>